<feature type="region of interest" description="Disordered" evidence="1">
    <location>
        <begin position="1"/>
        <end position="50"/>
    </location>
</feature>
<name>A0A4Z2I7N8_9TELE</name>
<dbReference type="EMBL" id="SRLO01000118">
    <property type="protein sequence ID" value="TNN74067.1"/>
    <property type="molecule type" value="Genomic_DNA"/>
</dbReference>
<dbReference type="Proteomes" id="UP000314294">
    <property type="component" value="Unassembled WGS sequence"/>
</dbReference>
<protein>
    <submittedName>
        <fullName evidence="2">Uncharacterized protein</fullName>
    </submittedName>
</protein>
<reference evidence="2 3" key="1">
    <citation type="submission" date="2019-03" db="EMBL/GenBank/DDBJ databases">
        <title>First draft genome of Liparis tanakae, snailfish: a comprehensive survey of snailfish specific genes.</title>
        <authorList>
            <person name="Kim W."/>
            <person name="Song I."/>
            <person name="Jeong J.-H."/>
            <person name="Kim D."/>
            <person name="Kim S."/>
            <person name="Ryu S."/>
            <person name="Song J.Y."/>
            <person name="Lee S.K."/>
        </authorList>
    </citation>
    <scope>NUCLEOTIDE SEQUENCE [LARGE SCALE GENOMIC DNA]</scope>
    <source>
        <tissue evidence="2">Muscle</tissue>
    </source>
</reference>
<organism evidence="2 3">
    <name type="scientific">Liparis tanakae</name>
    <name type="common">Tanaka's snailfish</name>
    <dbReference type="NCBI Taxonomy" id="230148"/>
    <lineage>
        <taxon>Eukaryota</taxon>
        <taxon>Metazoa</taxon>
        <taxon>Chordata</taxon>
        <taxon>Craniata</taxon>
        <taxon>Vertebrata</taxon>
        <taxon>Euteleostomi</taxon>
        <taxon>Actinopterygii</taxon>
        <taxon>Neopterygii</taxon>
        <taxon>Teleostei</taxon>
        <taxon>Neoteleostei</taxon>
        <taxon>Acanthomorphata</taxon>
        <taxon>Eupercaria</taxon>
        <taxon>Perciformes</taxon>
        <taxon>Cottioidei</taxon>
        <taxon>Cottales</taxon>
        <taxon>Liparidae</taxon>
        <taxon>Liparis</taxon>
    </lineage>
</organism>
<sequence>MLHIPARSAGNELPQGDGLTERHRESASQSRIICTKRGLGDGSSPGPSGLNVDPGVLKVPFDILHAVGSLRIKLRGNFDLTLR</sequence>
<dbReference type="AlphaFoldDB" id="A0A4Z2I7N8"/>
<evidence type="ECO:0000313" key="3">
    <source>
        <dbReference type="Proteomes" id="UP000314294"/>
    </source>
</evidence>
<gene>
    <name evidence="2" type="ORF">EYF80_015708</name>
</gene>
<evidence type="ECO:0000256" key="1">
    <source>
        <dbReference type="SAM" id="MobiDB-lite"/>
    </source>
</evidence>
<accession>A0A4Z2I7N8</accession>
<proteinExistence type="predicted"/>
<evidence type="ECO:0000313" key="2">
    <source>
        <dbReference type="EMBL" id="TNN74067.1"/>
    </source>
</evidence>
<keyword evidence="3" id="KW-1185">Reference proteome</keyword>
<comment type="caution">
    <text evidence="2">The sequence shown here is derived from an EMBL/GenBank/DDBJ whole genome shotgun (WGS) entry which is preliminary data.</text>
</comment>